<reference evidence="2" key="1">
    <citation type="submission" date="2022-05" db="EMBL/GenBank/DDBJ databases">
        <authorList>
            <person name="Okamura Y."/>
        </authorList>
    </citation>
    <scope>NUCLEOTIDE SEQUENCE</scope>
</reference>
<organism evidence="2 3">
    <name type="scientific">Pieris brassicae</name>
    <name type="common">White butterfly</name>
    <name type="synonym">Large white butterfly</name>
    <dbReference type="NCBI Taxonomy" id="7116"/>
    <lineage>
        <taxon>Eukaryota</taxon>
        <taxon>Metazoa</taxon>
        <taxon>Ecdysozoa</taxon>
        <taxon>Arthropoda</taxon>
        <taxon>Hexapoda</taxon>
        <taxon>Insecta</taxon>
        <taxon>Pterygota</taxon>
        <taxon>Neoptera</taxon>
        <taxon>Endopterygota</taxon>
        <taxon>Lepidoptera</taxon>
        <taxon>Glossata</taxon>
        <taxon>Ditrysia</taxon>
        <taxon>Papilionoidea</taxon>
        <taxon>Pieridae</taxon>
        <taxon>Pierinae</taxon>
        <taxon>Pieris</taxon>
    </lineage>
</organism>
<feature type="chain" id="PRO_5040360421" evidence="1">
    <location>
        <begin position="20"/>
        <end position="156"/>
    </location>
</feature>
<feature type="signal peptide" evidence="1">
    <location>
        <begin position="1"/>
        <end position="19"/>
    </location>
</feature>
<evidence type="ECO:0000313" key="3">
    <source>
        <dbReference type="Proteomes" id="UP001152562"/>
    </source>
</evidence>
<dbReference type="EMBL" id="CALOZG010000010">
    <property type="protein sequence ID" value="CAH4030110.1"/>
    <property type="molecule type" value="Genomic_DNA"/>
</dbReference>
<gene>
    <name evidence="2" type="ORF">PIBRA_LOCUS6790</name>
</gene>
<protein>
    <submittedName>
        <fullName evidence="2">Uncharacterized protein</fullName>
    </submittedName>
</protein>
<evidence type="ECO:0000256" key="1">
    <source>
        <dbReference type="SAM" id="SignalP"/>
    </source>
</evidence>
<name>A0A9P0TES0_PIEBR</name>
<comment type="caution">
    <text evidence="2">The sequence shown here is derived from an EMBL/GenBank/DDBJ whole genome shotgun (WGS) entry which is preliminary data.</text>
</comment>
<keyword evidence="3" id="KW-1185">Reference proteome</keyword>
<keyword evidence="1" id="KW-0732">Signal</keyword>
<sequence length="156" mass="17145">MKALVVSVVLCAFICFVQSGPARRRDAHVDVDQGNEDDTWPHPDTINNFPVPDAFVNAVAEVTEDNEEVTILSSDGASDIFGSVLVVDELGLVSVWSVVEVEVGVVLQHERSQPLQIMQSSWKNTRETTVFHCLVEELCSGNGARRGLECDYSIQI</sequence>
<evidence type="ECO:0000313" key="2">
    <source>
        <dbReference type="EMBL" id="CAH4030110.1"/>
    </source>
</evidence>
<dbReference type="Proteomes" id="UP001152562">
    <property type="component" value="Unassembled WGS sequence"/>
</dbReference>
<accession>A0A9P0TES0</accession>
<proteinExistence type="predicted"/>
<dbReference type="AlphaFoldDB" id="A0A9P0TES0"/>